<organism evidence="1 2">
    <name type="scientific">Halothiobacillus neapolitanus (strain ATCC 23641 / DSM 15147 / CIP 104769 / NCIMB 8539 / c2)</name>
    <name type="common">Thiobacillus neapolitanus</name>
    <dbReference type="NCBI Taxonomy" id="555778"/>
    <lineage>
        <taxon>Bacteria</taxon>
        <taxon>Pseudomonadati</taxon>
        <taxon>Pseudomonadota</taxon>
        <taxon>Gammaproteobacteria</taxon>
        <taxon>Chromatiales</taxon>
        <taxon>Halothiobacillaceae</taxon>
        <taxon>Halothiobacillus</taxon>
    </lineage>
</organism>
<dbReference type="SUPFAM" id="SSF56935">
    <property type="entry name" value="Porins"/>
    <property type="match status" value="1"/>
</dbReference>
<dbReference type="eggNOG" id="COG3746">
    <property type="taxonomic scope" value="Bacteria"/>
</dbReference>
<dbReference type="OrthoDB" id="5291529at2"/>
<dbReference type="KEGG" id="hna:Hneap_0174"/>
<protein>
    <submittedName>
        <fullName evidence="1">Phosphate-selective porin O and P</fullName>
    </submittedName>
</protein>
<gene>
    <name evidence="1" type="ordered locus">Hneap_0174</name>
</gene>
<evidence type="ECO:0000313" key="1">
    <source>
        <dbReference type="EMBL" id="ACX95037.1"/>
    </source>
</evidence>
<dbReference type="Gene3D" id="2.40.160.10">
    <property type="entry name" value="Porin"/>
    <property type="match status" value="1"/>
</dbReference>
<name>D0KWP0_HALNC</name>
<dbReference type="InterPro" id="IPR023614">
    <property type="entry name" value="Porin_dom_sf"/>
</dbReference>
<evidence type="ECO:0000313" key="2">
    <source>
        <dbReference type="Proteomes" id="UP000009102"/>
    </source>
</evidence>
<accession>D0KWP0</accession>
<proteinExistence type="predicted"/>
<sequence length="434" mass="48701">MNNNIRILPSAVSKKILIAGLCSGLLIAAPNAFSANWIMLQGTEKPGIAPPVKLWGFIQPTYQKDFSSSYNGKYVPPKLIGPNLDSQSSFNIMRARIGVRGAPFFLDDKVNYFLLTEFGDNAMTDGGRYGSYRPTLTDASVTLNYIKGARIRLGLFKYPGAEEGLQGIGSLNYINYTDVTNQMLLERFPDAGDKNIPPQSTPNADMNAFSNPATGFRDVGVQVFDAFDVGKWEHTYAVMLGNGSGVRMSDGNASKDVYLYWSSAYLFDKKNKGPMSPSVKMFSWYQSGKRTNAYNTAQEQDRKRYGAGVTYLKKPYRVTAEYMWGKGMIYQGANNPQTLFNDYKANGGYVEGGWFIPNTKWELDLRYDRYQRNVDLPTQTRFSTWTAGVQYHFTPKTRVTLDYAMRRYSSDVVPQNNQLQDVGGRLALQVTAIF</sequence>
<dbReference type="Proteomes" id="UP000009102">
    <property type="component" value="Chromosome"/>
</dbReference>
<dbReference type="Pfam" id="PF07396">
    <property type="entry name" value="Porin_O_P"/>
    <property type="match status" value="1"/>
</dbReference>
<reference evidence="1 2" key="1">
    <citation type="submission" date="2009-10" db="EMBL/GenBank/DDBJ databases">
        <title>Complete sequence of Halothiobacillus neapolitanus c2.</title>
        <authorList>
            <consortium name="US DOE Joint Genome Institute"/>
            <person name="Lucas S."/>
            <person name="Copeland A."/>
            <person name="Lapidus A."/>
            <person name="Glavina del Rio T."/>
            <person name="Tice H."/>
            <person name="Bruce D."/>
            <person name="Goodwin L."/>
            <person name="Pitluck S."/>
            <person name="Davenport K."/>
            <person name="Brettin T."/>
            <person name="Detter J.C."/>
            <person name="Han C."/>
            <person name="Tapia R."/>
            <person name="Larimer F."/>
            <person name="Land M."/>
            <person name="Hauser L."/>
            <person name="Kyrpides N."/>
            <person name="Mikhailova N."/>
            <person name="Kerfeld C."/>
            <person name="Cannon G."/>
            <person name="Heinhort S."/>
        </authorList>
    </citation>
    <scope>NUCLEOTIDE SEQUENCE [LARGE SCALE GENOMIC DNA]</scope>
    <source>
        <strain evidence="2">ATCC 23641 / c2</strain>
    </source>
</reference>
<dbReference type="InterPro" id="IPR010870">
    <property type="entry name" value="Porin_O/P"/>
</dbReference>
<keyword evidence="2" id="KW-1185">Reference proteome</keyword>
<dbReference type="AlphaFoldDB" id="D0KWP0"/>
<dbReference type="EMBL" id="CP001801">
    <property type="protein sequence ID" value="ACX95037.1"/>
    <property type="molecule type" value="Genomic_DNA"/>
</dbReference>
<dbReference type="HOGENOM" id="CLU_051655_0_0_6"/>
<dbReference type="RefSeq" id="WP_012823073.1">
    <property type="nucleotide sequence ID" value="NC_013422.1"/>
</dbReference>